<evidence type="ECO:0000256" key="1">
    <source>
        <dbReference type="SAM" id="Phobius"/>
    </source>
</evidence>
<dbReference type="InterPro" id="IPR036047">
    <property type="entry name" value="F-box-like_dom_sf"/>
</dbReference>
<dbReference type="PROSITE" id="PS50181">
    <property type="entry name" value="FBOX"/>
    <property type="match status" value="1"/>
</dbReference>
<dbReference type="EMBL" id="JANTQA010000060">
    <property type="protein sequence ID" value="KAJ3428186.1"/>
    <property type="molecule type" value="Genomic_DNA"/>
</dbReference>
<dbReference type="AlphaFoldDB" id="A0AAV7YHW2"/>
<gene>
    <name evidence="3" type="ORF">M0812_25818</name>
</gene>
<keyword evidence="1" id="KW-0812">Transmembrane</keyword>
<keyword evidence="1" id="KW-1133">Transmembrane helix</keyword>
<dbReference type="SUPFAM" id="SSF81383">
    <property type="entry name" value="F-box domain"/>
    <property type="match status" value="1"/>
</dbReference>
<dbReference type="Pfam" id="PF12937">
    <property type="entry name" value="F-box-like"/>
    <property type="match status" value="1"/>
</dbReference>
<evidence type="ECO:0000313" key="3">
    <source>
        <dbReference type="EMBL" id="KAJ3428186.1"/>
    </source>
</evidence>
<feature type="domain" description="F-box" evidence="2">
    <location>
        <begin position="89"/>
        <end position="135"/>
    </location>
</feature>
<evidence type="ECO:0000259" key="2">
    <source>
        <dbReference type="PROSITE" id="PS50181"/>
    </source>
</evidence>
<name>A0AAV7YHW2_9EUKA</name>
<dbReference type="Gene3D" id="1.20.1280.50">
    <property type="match status" value="1"/>
</dbReference>
<reference evidence="3" key="1">
    <citation type="submission" date="2022-08" db="EMBL/GenBank/DDBJ databases">
        <title>Novel sulphate-reducing endosymbionts in the free-living metamonad Anaeramoeba.</title>
        <authorList>
            <person name="Jerlstrom-Hultqvist J."/>
            <person name="Cepicka I."/>
            <person name="Gallot-Lavallee L."/>
            <person name="Salas-Leiva D."/>
            <person name="Curtis B.A."/>
            <person name="Zahonova K."/>
            <person name="Pipaliya S."/>
            <person name="Dacks J."/>
            <person name="Roger A.J."/>
        </authorList>
    </citation>
    <scope>NUCLEOTIDE SEQUENCE</scope>
    <source>
        <strain evidence="3">Busselton2</strain>
    </source>
</reference>
<dbReference type="InterPro" id="IPR001810">
    <property type="entry name" value="F-box_dom"/>
</dbReference>
<evidence type="ECO:0000313" key="4">
    <source>
        <dbReference type="Proteomes" id="UP001146793"/>
    </source>
</evidence>
<feature type="transmembrane region" description="Helical" evidence="1">
    <location>
        <begin position="264"/>
        <end position="286"/>
    </location>
</feature>
<comment type="caution">
    <text evidence="3">The sequence shown here is derived from an EMBL/GenBank/DDBJ whole genome shotgun (WGS) entry which is preliminary data.</text>
</comment>
<sequence length="393" mass="46849">MANLEESYIRLLTSSELDSSSSTEININKEDHYRDLSIQEIHHEIERSDYFIWHGQTCLRIQDLATTFDNGKYLPATKKQASFHGKEKSLHFADLPIEILWMILEYLPPKKLGMMRVLNRNINQATQDKEVWRQACLNYNELFIWDRLEFNRFFLSSKSKDVYGILSDLKFKKTGKIAKRFISDDNSTIQIRQRMNKDIIPVTNRRMRYHYIKELPNPEKAIKKKFEKNRQILKLYNQSIKKIEETKVELEKKKKFQISFLKSIAFLTLISPVFLITSQFLLNLFVKEKPKKLSLFWNKIKTKLCSLCKKHLNLEIIEDIDHFLWDCPSYEKNRTIWIKKLIQINKNNKNNIFDVIQNKNSLFILSLVNEKDNYDSLLKFLNKNLEIRAVRGN</sequence>
<organism evidence="3 4">
    <name type="scientific">Anaeramoeba flamelloides</name>
    <dbReference type="NCBI Taxonomy" id="1746091"/>
    <lineage>
        <taxon>Eukaryota</taxon>
        <taxon>Metamonada</taxon>
        <taxon>Anaeramoebidae</taxon>
        <taxon>Anaeramoeba</taxon>
    </lineage>
</organism>
<dbReference type="Proteomes" id="UP001146793">
    <property type="component" value="Unassembled WGS sequence"/>
</dbReference>
<proteinExistence type="predicted"/>
<accession>A0AAV7YHW2</accession>
<keyword evidence="1" id="KW-0472">Membrane</keyword>
<protein>
    <submittedName>
        <fullName evidence="3">F-box only protein 48-related</fullName>
    </submittedName>
</protein>